<feature type="transmembrane region" description="Helical" evidence="8">
    <location>
        <begin position="76"/>
        <end position="96"/>
    </location>
</feature>
<dbReference type="InterPro" id="IPR011701">
    <property type="entry name" value="MFS"/>
</dbReference>
<protein>
    <recommendedName>
        <fullName evidence="8">Bcr/CflA family efflux transporter</fullName>
    </recommendedName>
</protein>
<comment type="caution">
    <text evidence="10">The sequence shown here is derived from an EMBL/GenBank/DDBJ whole genome shotgun (WGS) entry which is preliminary data.</text>
</comment>
<feature type="transmembrane region" description="Helical" evidence="8">
    <location>
        <begin position="47"/>
        <end position="64"/>
    </location>
</feature>
<dbReference type="EMBL" id="JABBNT010000003">
    <property type="protein sequence ID" value="NMM45092.1"/>
    <property type="molecule type" value="Genomic_DNA"/>
</dbReference>
<keyword evidence="5 8" id="KW-0812">Transmembrane</keyword>
<evidence type="ECO:0000256" key="8">
    <source>
        <dbReference type="RuleBase" id="RU365088"/>
    </source>
</evidence>
<dbReference type="Gene3D" id="1.20.1720.10">
    <property type="entry name" value="Multidrug resistance protein D"/>
    <property type="match status" value="1"/>
</dbReference>
<dbReference type="GO" id="GO:0005886">
    <property type="term" value="C:plasma membrane"/>
    <property type="evidence" value="ECO:0007669"/>
    <property type="project" value="UniProtKB-SubCell"/>
</dbReference>
<dbReference type="Proteomes" id="UP000539372">
    <property type="component" value="Unassembled WGS sequence"/>
</dbReference>
<dbReference type="GO" id="GO:1990961">
    <property type="term" value="P:xenobiotic detoxification by transmembrane export across the plasma membrane"/>
    <property type="evidence" value="ECO:0007669"/>
    <property type="project" value="InterPro"/>
</dbReference>
<keyword evidence="4" id="KW-1003">Cell membrane</keyword>
<dbReference type="Pfam" id="PF07690">
    <property type="entry name" value="MFS_1"/>
    <property type="match status" value="1"/>
</dbReference>
<keyword evidence="3 8" id="KW-0813">Transport</keyword>
<feature type="transmembrane region" description="Helical" evidence="8">
    <location>
        <begin position="134"/>
        <end position="156"/>
    </location>
</feature>
<evidence type="ECO:0000256" key="3">
    <source>
        <dbReference type="ARBA" id="ARBA00022448"/>
    </source>
</evidence>
<keyword evidence="6 8" id="KW-1133">Transmembrane helix</keyword>
<keyword evidence="8" id="KW-0997">Cell inner membrane</keyword>
<gene>
    <name evidence="10" type="ORF">HH303_11425</name>
</gene>
<reference evidence="10 11" key="1">
    <citation type="submission" date="2020-04" db="EMBL/GenBank/DDBJ databases">
        <title>Rhodospirillaceae bacterium KN72 isolated from deep sea.</title>
        <authorList>
            <person name="Zhang D.-C."/>
        </authorList>
    </citation>
    <scope>NUCLEOTIDE SEQUENCE [LARGE SCALE GENOMIC DNA]</scope>
    <source>
        <strain evidence="10 11">KN72</strain>
    </source>
</reference>
<sequence>MQDGSAPRGMLPLITALVAMGVASMALYVPSLPAIQADFGVEPADTQLTLTLFFLGFSTAQLLFGPLSDRFGRRPIILIGLVLYSAISLACAFAPGIEALQIGRFLQGFAACVGPVVGRAVVRDKFDGPKAITAFAVVGTALAIVPAVAPMLGGFLQAHIGWRANFVFLTLASLILLATTYLKLTESVPEKNLDALKPRRLVRIYGGLLSSPFFMGQALASSLAFAGFFAYFTEAPFLFIGEMGLSPDMFGLLMIFTVAGYASGSFLAGRLIPRLGTRPVILLSFVFLIAGSGLLYLLSDSLTIARVIGPMSVYTIGFGMVIPGSMAEALRPFPRVAGSASAILGFFQFFCAALTSLLVQPLYDGTARTLALVIIGVALFTVVQFLVLTRNGPPEARESAA</sequence>
<dbReference type="CDD" id="cd17320">
    <property type="entry name" value="MFS_MdfA_MDR_like"/>
    <property type="match status" value="1"/>
</dbReference>
<dbReference type="SUPFAM" id="SSF103473">
    <property type="entry name" value="MFS general substrate transporter"/>
    <property type="match status" value="1"/>
</dbReference>
<evidence type="ECO:0000256" key="4">
    <source>
        <dbReference type="ARBA" id="ARBA00022475"/>
    </source>
</evidence>
<keyword evidence="11" id="KW-1185">Reference proteome</keyword>
<evidence type="ECO:0000256" key="2">
    <source>
        <dbReference type="ARBA" id="ARBA00006236"/>
    </source>
</evidence>
<evidence type="ECO:0000256" key="6">
    <source>
        <dbReference type="ARBA" id="ARBA00022989"/>
    </source>
</evidence>
<feature type="transmembrane region" description="Helical" evidence="8">
    <location>
        <begin position="280"/>
        <end position="299"/>
    </location>
</feature>
<feature type="transmembrane region" description="Helical" evidence="8">
    <location>
        <begin position="162"/>
        <end position="184"/>
    </location>
</feature>
<feature type="transmembrane region" description="Helical" evidence="8">
    <location>
        <begin position="204"/>
        <end position="229"/>
    </location>
</feature>
<evidence type="ECO:0000313" key="11">
    <source>
        <dbReference type="Proteomes" id="UP000539372"/>
    </source>
</evidence>
<evidence type="ECO:0000259" key="9">
    <source>
        <dbReference type="PROSITE" id="PS50850"/>
    </source>
</evidence>
<dbReference type="RefSeq" id="WP_169625465.1">
    <property type="nucleotide sequence ID" value="NZ_JABBNT010000003.1"/>
</dbReference>
<proteinExistence type="inferred from homology"/>
<comment type="subcellular location">
    <subcellularLocation>
        <location evidence="8">Cell inner membrane</location>
        <topology evidence="8">Multi-pass membrane protein</topology>
    </subcellularLocation>
    <subcellularLocation>
        <location evidence="1">Cell membrane</location>
        <topology evidence="1">Multi-pass membrane protein</topology>
    </subcellularLocation>
</comment>
<name>A0A7Y0E0P2_9PROT</name>
<evidence type="ECO:0000256" key="7">
    <source>
        <dbReference type="ARBA" id="ARBA00023136"/>
    </source>
</evidence>
<feature type="domain" description="Major facilitator superfamily (MFS) profile" evidence="9">
    <location>
        <begin position="9"/>
        <end position="393"/>
    </location>
</feature>
<feature type="transmembrane region" description="Helical" evidence="8">
    <location>
        <begin position="369"/>
        <end position="388"/>
    </location>
</feature>
<evidence type="ECO:0000313" key="10">
    <source>
        <dbReference type="EMBL" id="NMM45092.1"/>
    </source>
</evidence>
<dbReference type="PANTHER" id="PTHR23502">
    <property type="entry name" value="MAJOR FACILITATOR SUPERFAMILY"/>
    <property type="match status" value="1"/>
</dbReference>
<feature type="transmembrane region" description="Helical" evidence="8">
    <location>
        <begin position="249"/>
        <end position="268"/>
    </location>
</feature>
<dbReference type="AlphaFoldDB" id="A0A7Y0E0P2"/>
<dbReference type="InterPro" id="IPR036259">
    <property type="entry name" value="MFS_trans_sf"/>
</dbReference>
<evidence type="ECO:0000256" key="5">
    <source>
        <dbReference type="ARBA" id="ARBA00022692"/>
    </source>
</evidence>
<dbReference type="InterPro" id="IPR004812">
    <property type="entry name" value="Efflux_drug-R_Bcr/CmlA"/>
</dbReference>
<feature type="transmembrane region" description="Helical" evidence="8">
    <location>
        <begin position="12"/>
        <end position="35"/>
    </location>
</feature>
<dbReference type="NCBIfam" id="TIGR00710">
    <property type="entry name" value="efflux_Bcr_CflA"/>
    <property type="match status" value="1"/>
</dbReference>
<dbReference type="PROSITE" id="PS50850">
    <property type="entry name" value="MFS"/>
    <property type="match status" value="1"/>
</dbReference>
<dbReference type="GO" id="GO:0042910">
    <property type="term" value="F:xenobiotic transmembrane transporter activity"/>
    <property type="evidence" value="ECO:0007669"/>
    <property type="project" value="InterPro"/>
</dbReference>
<feature type="transmembrane region" description="Helical" evidence="8">
    <location>
        <begin position="102"/>
        <end position="122"/>
    </location>
</feature>
<dbReference type="InterPro" id="IPR020846">
    <property type="entry name" value="MFS_dom"/>
</dbReference>
<feature type="transmembrane region" description="Helical" evidence="8">
    <location>
        <begin position="342"/>
        <end position="363"/>
    </location>
</feature>
<accession>A0A7Y0E0P2</accession>
<organism evidence="10 11">
    <name type="scientific">Pacificispira spongiicola</name>
    <dbReference type="NCBI Taxonomy" id="2729598"/>
    <lineage>
        <taxon>Bacteria</taxon>
        <taxon>Pseudomonadati</taxon>
        <taxon>Pseudomonadota</taxon>
        <taxon>Alphaproteobacteria</taxon>
        <taxon>Rhodospirillales</taxon>
        <taxon>Rhodospirillaceae</taxon>
        <taxon>Pacificispira</taxon>
    </lineage>
</organism>
<evidence type="ECO:0000256" key="1">
    <source>
        <dbReference type="ARBA" id="ARBA00004651"/>
    </source>
</evidence>
<keyword evidence="7 8" id="KW-0472">Membrane</keyword>
<comment type="similarity">
    <text evidence="2 8">Belongs to the major facilitator superfamily. Bcr/CmlA family.</text>
</comment>
<dbReference type="PANTHER" id="PTHR23502:SF132">
    <property type="entry name" value="POLYAMINE TRANSPORTER 2-RELATED"/>
    <property type="match status" value="1"/>
</dbReference>
<feature type="transmembrane region" description="Helical" evidence="8">
    <location>
        <begin position="311"/>
        <end position="330"/>
    </location>
</feature>